<dbReference type="InterPro" id="IPR008928">
    <property type="entry name" value="6-hairpin_glycosidase_sf"/>
</dbReference>
<dbReference type="InterPro" id="IPR012341">
    <property type="entry name" value="6hp_glycosidase-like_sf"/>
</dbReference>
<dbReference type="Gene3D" id="3.40.30.10">
    <property type="entry name" value="Glutaredoxin"/>
    <property type="match status" value="1"/>
</dbReference>
<dbReference type="InterPro" id="IPR004879">
    <property type="entry name" value="Ssp411-like_TRX"/>
</dbReference>
<dbReference type="CDD" id="cd02955">
    <property type="entry name" value="SSP411"/>
    <property type="match status" value="1"/>
</dbReference>
<dbReference type="GO" id="GO:0005975">
    <property type="term" value="P:carbohydrate metabolic process"/>
    <property type="evidence" value="ECO:0007669"/>
    <property type="project" value="InterPro"/>
</dbReference>
<sequence>MNRLAQETSPYLQQHAHNPVDWYPWGEEALETARREDKLILLSIGYSACHWCHVMERESFENEAIARLMNEKFVCIKVDREERPDVDQVYMEAVQTMDIQGGWPLNVFLLPDQRPFYGCTYYPPAQWGRLLQQVAGAFQTQRTELERSAAQLTDVLQRSDLEKYGVTPAEERFTAEWLEGSFQTLVRQFDTKRGGTQGAPKFPMPSIYQFLLRYHYLTGAQEALDHVVLTLREMAYGGIYDQLGGGFARYSVDARWFAPHFEKMLYDNGQLVSLYADAFLVTGDPTFRQVVEATIAFVQRELTSPEGGFYAALDADSEGEEGKFYVWTWEELELALGDDLPLFANFYHATPDGNWEHGYNILFRDQTADAFASANGLDPHSWAAQLAQHEEKLRTLRAKRPRPGLDTKLLAGWNGLMLKGLVDAYRVFRTDAFLQLALRNARFLQTHLTEGPRLYRSYQPGRAMHEGYLEDYAAVIQAYVALYQVTFDDVWLQAARQHTQYVIEHFYDPDDGFFFFSSRQAEALIAPRKELFDNVIPASNSLMARNLYDLSFLLDEPEFRTIVRRQVAHLVPLLERDLRYLSNWASLYTSLASPTAEVAVVGPEALQKSAALERRYHPNKVVAGRVSGNGSDVEMSENSSGYSTATWPLLQNRTAVGGETTFYVCYNQTCQLPVQNVEEAWRQIYDYSGK</sequence>
<dbReference type="SUPFAM" id="SSF52833">
    <property type="entry name" value="Thioredoxin-like"/>
    <property type="match status" value="1"/>
</dbReference>
<name>A0A1G9PKV4_9BACT</name>
<reference evidence="2 3" key="1">
    <citation type="submission" date="2016-10" db="EMBL/GenBank/DDBJ databases">
        <authorList>
            <person name="de Groot N.N."/>
        </authorList>
    </citation>
    <scope>NUCLEOTIDE SEQUENCE [LARGE SCALE GENOMIC DNA]</scope>
    <source>
        <strain evidence="2 3">DSM 25186</strain>
    </source>
</reference>
<protein>
    <recommendedName>
        <fullName evidence="1">Spermatogenesis-associated protein 20-like TRX domain-containing protein</fullName>
    </recommendedName>
</protein>
<dbReference type="Pfam" id="PF03190">
    <property type="entry name" value="Thioredox_DsbH"/>
    <property type="match status" value="1"/>
</dbReference>
<dbReference type="InterPro" id="IPR024705">
    <property type="entry name" value="Ssp411"/>
</dbReference>
<dbReference type="STRING" id="1075417.SAMN05421823_109223"/>
<dbReference type="RefSeq" id="WP_089685816.1">
    <property type="nucleotide sequence ID" value="NZ_FNFO01000009.1"/>
</dbReference>
<dbReference type="SUPFAM" id="SSF48208">
    <property type="entry name" value="Six-hairpin glycosidases"/>
    <property type="match status" value="1"/>
</dbReference>
<evidence type="ECO:0000313" key="2">
    <source>
        <dbReference type="EMBL" id="SDL99193.1"/>
    </source>
</evidence>
<accession>A0A1G9PKV4</accession>
<dbReference type="PANTHER" id="PTHR42899">
    <property type="entry name" value="SPERMATOGENESIS-ASSOCIATED PROTEIN 20"/>
    <property type="match status" value="1"/>
</dbReference>
<proteinExistence type="predicted"/>
<organism evidence="2 3">
    <name type="scientific">Catalinimonas alkaloidigena</name>
    <dbReference type="NCBI Taxonomy" id="1075417"/>
    <lineage>
        <taxon>Bacteria</taxon>
        <taxon>Pseudomonadati</taxon>
        <taxon>Bacteroidota</taxon>
        <taxon>Cytophagia</taxon>
        <taxon>Cytophagales</taxon>
        <taxon>Catalimonadaceae</taxon>
        <taxon>Catalinimonas</taxon>
    </lineage>
</organism>
<dbReference type="EMBL" id="FNFO01000009">
    <property type="protein sequence ID" value="SDL99193.1"/>
    <property type="molecule type" value="Genomic_DNA"/>
</dbReference>
<dbReference type="PIRSF" id="PIRSF006402">
    <property type="entry name" value="UCP006402_thioredoxin"/>
    <property type="match status" value="1"/>
</dbReference>
<dbReference type="InterPro" id="IPR036249">
    <property type="entry name" value="Thioredoxin-like_sf"/>
</dbReference>
<feature type="domain" description="Spermatogenesis-associated protein 20-like TRX" evidence="1">
    <location>
        <begin position="1"/>
        <end position="156"/>
    </location>
</feature>
<gene>
    <name evidence="2" type="ORF">SAMN05421823_109223</name>
</gene>
<keyword evidence="3" id="KW-1185">Reference proteome</keyword>
<dbReference type="AlphaFoldDB" id="A0A1G9PKV4"/>
<dbReference type="PANTHER" id="PTHR42899:SF1">
    <property type="entry name" value="SPERMATOGENESIS-ASSOCIATED PROTEIN 20"/>
    <property type="match status" value="1"/>
</dbReference>
<evidence type="ECO:0000259" key="1">
    <source>
        <dbReference type="Pfam" id="PF03190"/>
    </source>
</evidence>
<dbReference type="Proteomes" id="UP000198510">
    <property type="component" value="Unassembled WGS sequence"/>
</dbReference>
<dbReference type="OrthoDB" id="9762614at2"/>
<evidence type="ECO:0000313" key="3">
    <source>
        <dbReference type="Proteomes" id="UP000198510"/>
    </source>
</evidence>
<dbReference type="Gene3D" id="1.50.10.10">
    <property type="match status" value="1"/>
</dbReference>